<organism evidence="1 2">
    <name type="scientific">Sphaerodactylus townsendi</name>
    <dbReference type="NCBI Taxonomy" id="933632"/>
    <lineage>
        <taxon>Eukaryota</taxon>
        <taxon>Metazoa</taxon>
        <taxon>Chordata</taxon>
        <taxon>Craniata</taxon>
        <taxon>Vertebrata</taxon>
        <taxon>Euteleostomi</taxon>
        <taxon>Lepidosauria</taxon>
        <taxon>Squamata</taxon>
        <taxon>Bifurcata</taxon>
        <taxon>Gekkota</taxon>
        <taxon>Sphaerodactylidae</taxon>
        <taxon>Sphaerodactylus</taxon>
    </lineage>
</organism>
<keyword evidence="2" id="KW-1185">Reference proteome</keyword>
<sequence>MRRDGFLQTPGPLRDFHTKAFGSRDLQEHFHGRETDPAGFPPPIPYIPALFLQTPSGDMNDVLDHPYCWGVLNLEMKVSAFENTNPNPTPAAFLRLHTPAHEMELTLTQSGENDC</sequence>
<gene>
    <name evidence="1" type="ORF">K3G42_013645</name>
</gene>
<accession>A0ACB8E831</accession>
<comment type="caution">
    <text evidence="1">The sequence shown here is derived from an EMBL/GenBank/DDBJ whole genome shotgun (WGS) entry which is preliminary data.</text>
</comment>
<protein>
    <submittedName>
        <fullName evidence="1">Uncharacterized protein</fullName>
    </submittedName>
</protein>
<proteinExistence type="predicted"/>
<dbReference type="Proteomes" id="UP000827872">
    <property type="component" value="Linkage Group LG10"/>
</dbReference>
<dbReference type="EMBL" id="CM037623">
    <property type="protein sequence ID" value="KAH7988310.1"/>
    <property type="molecule type" value="Genomic_DNA"/>
</dbReference>
<evidence type="ECO:0000313" key="2">
    <source>
        <dbReference type="Proteomes" id="UP000827872"/>
    </source>
</evidence>
<reference evidence="1" key="1">
    <citation type="submission" date="2021-08" db="EMBL/GenBank/DDBJ databases">
        <title>The first chromosome-level gecko genome reveals the dynamic sex chromosomes of Neotropical dwarf geckos (Sphaerodactylidae: Sphaerodactylus).</title>
        <authorList>
            <person name="Pinto B.J."/>
            <person name="Keating S.E."/>
            <person name="Gamble T."/>
        </authorList>
    </citation>
    <scope>NUCLEOTIDE SEQUENCE</scope>
    <source>
        <strain evidence="1">TG3544</strain>
    </source>
</reference>
<name>A0ACB8E831_9SAUR</name>
<evidence type="ECO:0000313" key="1">
    <source>
        <dbReference type="EMBL" id="KAH7988310.1"/>
    </source>
</evidence>